<evidence type="ECO:0000313" key="3">
    <source>
        <dbReference type="Proteomes" id="UP000034694"/>
    </source>
</evidence>
<keyword evidence="1" id="KW-0472">Membrane</keyword>
<keyword evidence="1" id="KW-1133">Transmembrane helix</keyword>
<name>A0A0G1XVD2_9BACT</name>
<organism evidence="2 3">
    <name type="scientific">Candidatus Amesbacteria bacterium GW2011_GWB1_48_13</name>
    <dbReference type="NCBI Taxonomy" id="1618362"/>
    <lineage>
        <taxon>Bacteria</taxon>
        <taxon>Candidatus Amesiibacteriota</taxon>
    </lineage>
</organism>
<comment type="caution">
    <text evidence="2">The sequence shown here is derived from an EMBL/GenBank/DDBJ whole genome shotgun (WGS) entry which is preliminary data.</text>
</comment>
<evidence type="ECO:0000256" key="1">
    <source>
        <dbReference type="SAM" id="Phobius"/>
    </source>
</evidence>
<dbReference type="EMBL" id="LCPK01000004">
    <property type="protein sequence ID" value="KKU98265.1"/>
    <property type="molecule type" value="Genomic_DNA"/>
</dbReference>
<gene>
    <name evidence="2" type="ORF">UY28_C0004G0003</name>
</gene>
<evidence type="ECO:0000313" key="2">
    <source>
        <dbReference type="EMBL" id="KKU98265.1"/>
    </source>
</evidence>
<protein>
    <submittedName>
        <fullName evidence="2">Uncharacterized protein</fullName>
    </submittedName>
</protein>
<proteinExistence type="predicted"/>
<dbReference type="AlphaFoldDB" id="A0A0G1XVD2"/>
<reference evidence="2 3" key="1">
    <citation type="journal article" date="2015" name="Nature">
        <title>rRNA introns, odd ribosomes, and small enigmatic genomes across a large radiation of phyla.</title>
        <authorList>
            <person name="Brown C.T."/>
            <person name="Hug L.A."/>
            <person name="Thomas B.C."/>
            <person name="Sharon I."/>
            <person name="Castelle C.J."/>
            <person name="Singh A."/>
            <person name="Wilkins M.J."/>
            <person name="Williams K.H."/>
            <person name="Banfield J.F."/>
        </authorList>
    </citation>
    <scope>NUCLEOTIDE SEQUENCE [LARGE SCALE GENOMIC DNA]</scope>
</reference>
<feature type="transmembrane region" description="Helical" evidence="1">
    <location>
        <begin position="12"/>
        <end position="37"/>
    </location>
</feature>
<sequence length="81" mass="9141">MSRKHPEPDSDRLGLIVLILAVCVIALYGGLALIGNLRWLRPEVRTRQSYAAARQDCQEKHGFVGAEYEGCMSKARKLAWR</sequence>
<keyword evidence="1" id="KW-0812">Transmembrane</keyword>
<accession>A0A0G1XVD2</accession>
<dbReference type="Proteomes" id="UP000034694">
    <property type="component" value="Unassembled WGS sequence"/>
</dbReference>